<sequence length="417" mass="44941">MKTGIVLGASVVIGVSLAGISMTKSGYETFINEQSQRLLADVAPGTTISRTILNDGFFTVEDEFVFAFDPTETGLSSDAKMQLTVQNSCTIFPFYLSCNDTFSYKASAELEALKQQFLDYNYEAGWNASPLTQNITGWLKGESYTSSSESALTLGKLNLTLDTDFAFSAVGVDFTLDTVSMNADSANLRLSDVVMTADLTDIQQNSWIGTNTLTFEGFTANSGDGSEISLEDVLVSSITTEYEEGKYDLNYIVRAQSLSVNQPGLASQADDINFDIRMYGISAEALDLIQEFEQANLTDAAIQKQLIDQLGKSEPGLTLNTLSLTLNEAPINATGELSFEPFTFQDYENMAVAGKAHGKVHAMFSGDLETAAPALLPVLQQSVQTGMLTQDENGDFVTDILLEGGAITVNGTVIGQF</sequence>
<name>A0A1E7ZFB7_9ALTE</name>
<dbReference type="RefSeq" id="WP_070123727.1">
    <property type="nucleotide sequence ID" value="NZ_MDHN01000007.1"/>
</dbReference>
<gene>
    <name evidence="1" type="ORF">BFC18_04370</name>
</gene>
<keyword evidence="2" id="KW-1185">Reference proteome</keyword>
<dbReference type="Pfam" id="PF06097">
    <property type="entry name" value="DUF945"/>
    <property type="match status" value="1"/>
</dbReference>
<dbReference type="STRING" id="1656094.BFC18_04370"/>
<proteinExistence type="predicted"/>
<dbReference type="EMBL" id="MDHN01000007">
    <property type="protein sequence ID" value="OFC72197.1"/>
    <property type="molecule type" value="Genomic_DNA"/>
</dbReference>
<dbReference type="OrthoDB" id="6384045at2"/>
<dbReference type="InterPro" id="IPR010352">
    <property type="entry name" value="DUF945"/>
</dbReference>
<comment type="caution">
    <text evidence="1">The sequence shown here is derived from an EMBL/GenBank/DDBJ whole genome shotgun (WGS) entry which is preliminary data.</text>
</comment>
<reference evidence="1 2" key="1">
    <citation type="submission" date="2016-08" db="EMBL/GenBank/DDBJ databases">
        <authorList>
            <person name="Seilhamer J.J."/>
        </authorList>
    </citation>
    <scope>NUCLEOTIDE SEQUENCE [LARGE SCALE GENOMIC DNA]</scope>
    <source>
        <strain evidence="1 2">KCTC 42603</strain>
    </source>
</reference>
<accession>A0A1E7ZFB7</accession>
<evidence type="ECO:0000313" key="2">
    <source>
        <dbReference type="Proteomes" id="UP000175691"/>
    </source>
</evidence>
<protein>
    <recommendedName>
        <fullName evidence="3">DUF945 domain-containing protein</fullName>
    </recommendedName>
</protein>
<dbReference type="AlphaFoldDB" id="A0A1E7ZFB7"/>
<evidence type="ECO:0000313" key="1">
    <source>
        <dbReference type="EMBL" id="OFC72197.1"/>
    </source>
</evidence>
<evidence type="ECO:0008006" key="3">
    <source>
        <dbReference type="Google" id="ProtNLM"/>
    </source>
</evidence>
<dbReference type="Proteomes" id="UP000175691">
    <property type="component" value="Unassembled WGS sequence"/>
</dbReference>
<organism evidence="1 2">
    <name type="scientific">Alteromonas confluentis</name>
    <dbReference type="NCBI Taxonomy" id="1656094"/>
    <lineage>
        <taxon>Bacteria</taxon>
        <taxon>Pseudomonadati</taxon>
        <taxon>Pseudomonadota</taxon>
        <taxon>Gammaproteobacteria</taxon>
        <taxon>Alteromonadales</taxon>
        <taxon>Alteromonadaceae</taxon>
        <taxon>Alteromonas/Salinimonas group</taxon>
        <taxon>Alteromonas</taxon>
    </lineage>
</organism>